<dbReference type="InterPro" id="IPR011990">
    <property type="entry name" value="TPR-like_helical_dom_sf"/>
</dbReference>
<feature type="repeat" description="PPR" evidence="3">
    <location>
        <begin position="184"/>
        <end position="218"/>
    </location>
</feature>
<feature type="repeat" description="PPR" evidence="3">
    <location>
        <begin position="299"/>
        <end position="333"/>
    </location>
</feature>
<keyword evidence="8" id="KW-1185">Reference proteome</keyword>
<dbReference type="PANTHER" id="PTHR47447:SF17">
    <property type="entry name" value="OS12G0638900 PROTEIN"/>
    <property type="match status" value="1"/>
</dbReference>
<dbReference type="EnsemblPlants" id="Pp3c13_17120V3.4">
    <property type="protein sequence ID" value="Pp3c13_17120V3.4"/>
    <property type="gene ID" value="Pp3c13_17120"/>
</dbReference>
<feature type="repeat" description="PPR" evidence="3">
    <location>
        <begin position="219"/>
        <end position="253"/>
    </location>
</feature>
<proteinExistence type="inferred from homology"/>
<dbReference type="PANTHER" id="PTHR47447">
    <property type="entry name" value="OS03G0856100 PROTEIN"/>
    <property type="match status" value="1"/>
</dbReference>
<feature type="domain" description="PROP1-like PPR" evidence="5">
    <location>
        <begin position="163"/>
        <end position="269"/>
    </location>
</feature>
<dbReference type="Pfam" id="PF13041">
    <property type="entry name" value="PPR_2"/>
    <property type="match status" value="1"/>
</dbReference>
<reference evidence="6 8" key="1">
    <citation type="journal article" date="2008" name="Science">
        <title>The Physcomitrella genome reveals evolutionary insights into the conquest of land by plants.</title>
        <authorList>
            <person name="Rensing S."/>
            <person name="Lang D."/>
            <person name="Zimmer A."/>
            <person name="Terry A."/>
            <person name="Salamov A."/>
            <person name="Shapiro H."/>
            <person name="Nishiyama T."/>
            <person name="Perroud P.-F."/>
            <person name="Lindquist E."/>
            <person name="Kamisugi Y."/>
            <person name="Tanahashi T."/>
            <person name="Sakakibara K."/>
            <person name="Fujita T."/>
            <person name="Oishi K."/>
            <person name="Shin-I T."/>
            <person name="Kuroki Y."/>
            <person name="Toyoda A."/>
            <person name="Suzuki Y."/>
            <person name="Hashimoto A."/>
            <person name="Yamaguchi K."/>
            <person name="Sugano A."/>
            <person name="Kohara Y."/>
            <person name="Fujiyama A."/>
            <person name="Anterola A."/>
            <person name="Aoki S."/>
            <person name="Ashton N."/>
            <person name="Barbazuk W.B."/>
            <person name="Barker E."/>
            <person name="Bennetzen J."/>
            <person name="Bezanilla M."/>
            <person name="Blankenship R."/>
            <person name="Cho S.H."/>
            <person name="Dutcher S."/>
            <person name="Estelle M."/>
            <person name="Fawcett J.A."/>
            <person name="Gundlach H."/>
            <person name="Hanada K."/>
            <person name="Heyl A."/>
            <person name="Hicks K.A."/>
            <person name="Hugh J."/>
            <person name="Lohr M."/>
            <person name="Mayer K."/>
            <person name="Melkozernov A."/>
            <person name="Murata T."/>
            <person name="Nelson D."/>
            <person name="Pils B."/>
            <person name="Prigge M."/>
            <person name="Reiss B."/>
            <person name="Renner T."/>
            <person name="Rombauts S."/>
            <person name="Rushton P."/>
            <person name="Sanderfoot A."/>
            <person name="Schween G."/>
            <person name="Shiu S.-H."/>
            <person name="Stueber K."/>
            <person name="Theodoulou F.L."/>
            <person name="Tu H."/>
            <person name="Van de Peer Y."/>
            <person name="Verrier P.J."/>
            <person name="Waters E."/>
            <person name="Wood A."/>
            <person name="Yang L."/>
            <person name="Cove D."/>
            <person name="Cuming A."/>
            <person name="Hasebe M."/>
            <person name="Lucas S."/>
            <person name="Mishler D.B."/>
            <person name="Reski R."/>
            <person name="Grigoriev I."/>
            <person name="Quatrano R.S."/>
            <person name="Boore J.L."/>
        </authorList>
    </citation>
    <scope>NUCLEOTIDE SEQUENCE [LARGE SCALE GENOMIC DNA]</scope>
    <source>
        <strain evidence="7 8">cv. Gransden 2004</strain>
    </source>
</reference>
<dbReference type="EnsemblPlants" id="Pp3c13_17120V3.1">
    <property type="protein sequence ID" value="Pp3c13_17120V3.1"/>
    <property type="gene ID" value="Pp3c13_17120"/>
</dbReference>
<dbReference type="InterPro" id="IPR002885">
    <property type="entry name" value="PPR_rpt"/>
</dbReference>
<dbReference type="Pfam" id="PF17177">
    <property type="entry name" value="PPR_long"/>
    <property type="match status" value="2"/>
</dbReference>
<dbReference type="Gramene" id="Pp3c13_17120V3.1">
    <property type="protein sequence ID" value="Pp3c13_17120V3.1"/>
    <property type="gene ID" value="Pp3c13_17120"/>
</dbReference>
<evidence type="ECO:0000259" key="5">
    <source>
        <dbReference type="Pfam" id="PF17177"/>
    </source>
</evidence>
<dbReference type="Gramene" id="Pp3c13_17120V3.4">
    <property type="protein sequence ID" value="Pp3c13_17120V3.4"/>
    <property type="gene ID" value="Pp3c13_17120"/>
</dbReference>
<dbReference type="OrthoDB" id="42736at2759"/>
<reference evidence="6 8" key="2">
    <citation type="journal article" date="2018" name="Plant J.">
        <title>The Physcomitrella patens chromosome-scale assembly reveals moss genome structure and evolution.</title>
        <authorList>
            <person name="Lang D."/>
            <person name="Ullrich K.K."/>
            <person name="Murat F."/>
            <person name="Fuchs J."/>
            <person name="Jenkins J."/>
            <person name="Haas F.B."/>
            <person name="Piednoel M."/>
            <person name="Gundlach H."/>
            <person name="Van Bel M."/>
            <person name="Meyberg R."/>
            <person name="Vives C."/>
            <person name="Morata J."/>
            <person name="Symeonidi A."/>
            <person name="Hiss M."/>
            <person name="Muchero W."/>
            <person name="Kamisugi Y."/>
            <person name="Saleh O."/>
            <person name="Blanc G."/>
            <person name="Decker E.L."/>
            <person name="van Gessel N."/>
            <person name="Grimwood J."/>
            <person name="Hayes R.D."/>
            <person name="Graham S.W."/>
            <person name="Gunter L.E."/>
            <person name="McDaniel S.F."/>
            <person name="Hoernstein S.N.W."/>
            <person name="Larsson A."/>
            <person name="Li F.W."/>
            <person name="Perroud P.F."/>
            <person name="Phillips J."/>
            <person name="Ranjan P."/>
            <person name="Rokshar D.S."/>
            <person name="Rothfels C.J."/>
            <person name="Schneider L."/>
            <person name="Shu S."/>
            <person name="Stevenson D.W."/>
            <person name="Thummler F."/>
            <person name="Tillich M."/>
            <person name="Villarreal Aguilar J.C."/>
            <person name="Widiez T."/>
            <person name="Wong G.K."/>
            <person name="Wymore A."/>
            <person name="Zhang Y."/>
            <person name="Zimmer A.D."/>
            <person name="Quatrano R.S."/>
            <person name="Mayer K.F.X."/>
            <person name="Goodstein D."/>
            <person name="Casacuberta J.M."/>
            <person name="Vandepoele K."/>
            <person name="Reski R."/>
            <person name="Cuming A.C."/>
            <person name="Tuskan G.A."/>
            <person name="Maumus F."/>
            <person name="Salse J."/>
            <person name="Schmutz J."/>
            <person name="Rensing S.A."/>
        </authorList>
    </citation>
    <scope>NUCLEOTIDE SEQUENCE [LARGE SCALE GENOMIC DNA]</scope>
    <source>
        <strain evidence="7 8">cv. Gransden 2004</strain>
    </source>
</reference>
<dbReference type="AlphaFoldDB" id="A0A2K1JM95"/>
<evidence type="ECO:0000313" key="7">
    <source>
        <dbReference type="EnsemblPlants" id="Pp3c13_17120V3.1"/>
    </source>
</evidence>
<keyword evidence="2" id="KW-0677">Repeat</keyword>
<evidence type="ECO:0000256" key="3">
    <source>
        <dbReference type="PROSITE-ProRule" id="PRU00708"/>
    </source>
</evidence>
<dbReference type="PROSITE" id="PS51375">
    <property type="entry name" value="PPR"/>
    <property type="match status" value="7"/>
</dbReference>
<evidence type="ECO:0000313" key="8">
    <source>
        <dbReference type="Proteomes" id="UP000006727"/>
    </source>
</evidence>
<dbReference type="PaxDb" id="3218-PP1S142_104V6.1"/>
<accession>A0A2K1JM95</accession>
<dbReference type="InterPro" id="IPR033443">
    <property type="entry name" value="PROP1-like_PPR_dom"/>
</dbReference>
<evidence type="ECO:0000313" key="6">
    <source>
        <dbReference type="EMBL" id="PNR42671.1"/>
    </source>
</evidence>
<feature type="repeat" description="PPR" evidence="3">
    <location>
        <begin position="407"/>
        <end position="441"/>
    </location>
</feature>
<feature type="region of interest" description="Disordered" evidence="4">
    <location>
        <begin position="86"/>
        <end position="106"/>
    </location>
</feature>
<dbReference type="Proteomes" id="UP000006727">
    <property type="component" value="Chromosome 13"/>
</dbReference>
<dbReference type="GO" id="GO:0003729">
    <property type="term" value="F:mRNA binding"/>
    <property type="evidence" value="ECO:0000318"/>
    <property type="project" value="GO_Central"/>
</dbReference>
<comment type="similarity">
    <text evidence="1">Belongs to the PPR family. P subfamily.</text>
</comment>
<dbReference type="NCBIfam" id="TIGR00756">
    <property type="entry name" value="PPR"/>
    <property type="match status" value="6"/>
</dbReference>
<gene>
    <name evidence="7" type="primary">LOC112290796</name>
    <name evidence="6" type="ORF">PHYPA_017501</name>
</gene>
<evidence type="ECO:0000256" key="2">
    <source>
        <dbReference type="ARBA" id="ARBA00022737"/>
    </source>
</evidence>
<protein>
    <recommendedName>
        <fullName evidence="5">PROP1-like PPR domain-containing protein</fullName>
    </recommendedName>
</protein>
<dbReference type="GeneID" id="112290796"/>
<evidence type="ECO:0000256" key="4">
    <source>
        <dbReference type="SAM" id="MobiDB-lite"/>
    </source>
</evidence>
<feature type="repeat" description="PPR" evidence="3">
    <location>
        <begin position="444"/>
        <end position="478"/>
    </location>
</feature>
<dbReference type="Gene3D" id="1.25.40.10">
    <property type="entry name" value="Tetratricopeptide repeat domain"/>
    <property type="match status" value="3"/>
</dbReference>
<feature type="repeat" description="PPR" evidence="3">
    <location>
        <begin position="479"/>
        <end position="513"/>
    </location>
</feature>
<reference evidence="7" key="3">
    <citation type="submission" date="2020-12" db="UniProtKB">
        <authorList>
            <consortium name="EnsemblPlants"/>
        </authorList>
    </citation>
    <scope>IDENTIFICATION</scope>
</reference>
<name>A0A2K1JM95_PHYPA</name>
<dbReference type="RefSeq" id="XP_024393253.1">
    <property type="nucleotide sequence ID" value="XM_024537485.2"/>
</dbReference>
<dbReference type="Pfam" id="PF01535">
    <property type="entry name" value="PPR"/>
    <property type="match status" value="1"/>
</dbReference>
<organism evidence="6">
    <name type="scientific">Physcomitrium patens</name>
    <name type="common">Spreading-leaved earth moss</name>
    <name type="synonym">Physcomitrella patens</name>
    <dbReference type="NCBI Taxonomy" id="3218"/>
    <lineage>
        <taxon>Eukaryota</taxon>
        <taxon>Viridiplantae</taxon>
        <taxon>Streptophyta</taxon>
        <taxon>Embryophyta</taxon>
        <taxon>Bryophyta</taxon>
        <taxon>Bryophytina</taxon>
        <taxon>Bryopsida</taxon>
        <taxon>Funariidae</taxon>
        <taxon>Funariales</taxon>
        <taxon>Funariaceae</taxon>
        <taxon>Physcomitrium</taxon>
    </lineage>
</organism>
<sequence length="723" mass="78518">MASSLLHVTASNCSTPSCSSRVRSLLGSSTGEVAGRELVTVYYGSHQPRNLSTTRHSIGDPHAELIVETSNEETSKGKTREKFCRGGGAGGRQRLKARGSSRVAKEASNTSYTPKLEWLKQEGVDLTNECIIEEDELCSRSASGLLKLQQTIWRINRSISRCSSLSEALEVVNEMKAAGVNAANEGTYLALITVCRRQQEGDRALSIYEAMKDAGVIPSVLTYNTLISCCQQAKRLEDAYRIKAEMEASGVKPDVVTYTALMALVVKTGPYRGRSSPAQRLEKALQLYQEMQDRNIRPDSITYNTLMFAGAQAKVPEKVLEIYRTMVAAGVPPDQFTFSFILESAAAGGRLKVALEVFEEMRAAGVAPKTNTFNFLIEACASAPYPDAEKAWALFEEMKTIEGVVPNAQTYNHLITASCKGGDNARALKAYELMWNSGYQRAVTTATFNKLIQSASQTEGLESALKMYRKMLDAGYKPDAITYSTLVVACNRADDLEQALSISQEMEGLGVKPNQVVQHSLIAAYGQAGQWEDAVATFRVLQEGEEQLTSVSYSIIFDACFGKGGAEAVLKRTKPGKLEIHPGVEAAIGLYNEASEFGFFTNFTQADLARCDVRTMSISGTVVAILAWLLIIGQEPPALDLTIITGVKKNTTGAKPRKVRYTKNHSIALSTLEAVGLPCNALNTATMQVLTVSAADIKRWLDDALGEHIDTPVVEEVIAGNGL</sequence>
<evidence type="ECO:0000256" key="1">
    <source>
        <dbReference type="ARBA" id="ARBA00007626"/>
    </source>
</evidence>
<feature type="repeat" description="PPR" evidence="3">
    <location>
        <begin position="334"/>
        <end position="368"/>
    </location>
</feature>
<dbReference type="EMBL" id="ABEU02000013">
    <property type="protein sequence ID" value="PNR42671.1"/>
    <property type="molecule type" value="Genomic_DNA"/>
</dbReference>
<feature type="domain" description="PROP1-like PPR" evidence="5">
    <location>
        <begin position="280"/>
        <end position="427"/>
    </location>
</feature>